<name>A0AAD7Y5I8_9FUNG</name>
<dbReference type="InterPro" id="IPR014752">
    <property type="entry name" value="Arrestin-like_C"/>
</dbReference>
<dbReference type="PANTHER" id="PTHR11188">
    <property type="entry name" value="ARRESTIN DOMAIN CONTAINING PROTEIN"/>
    <property type="match status" value="1"/>
</dbReference>
<dbReference type="AlphaFoldDB" id="A0AAD7Y5I8"/>
<dbReference type="GO" id="GO:0030674">
    <property type="term" value="F:protein-macromolecule adaptor activity"/>
    <property type="evidence" value="ECO:0007669"/>
    <property type="project" value="TreeGrafter"/>
</dbReference>
<dbReference type="InterPro" id="IPR011022">
    <property type="entry name" value="Arrestin_C-like"/>
</dbReference>
<dbReference type="GO" id="GO:0031625">
    <property type="term" value="F:ubiquitin protein ligase binding"/>
    <property type="evidence" value="ECO:0007669"/>
    <property type="project" value="TreeGrafter"/>
</dbReference>
<feature type="region of interest" description="Disordered" evidence="1">
    <location>
        <begin position="403"/>
        <end position="426"/>
    </location>
</feature>
<dbReference type="SMART" id="SM01017">
    <property type="entry name" value="Arrestin_C"/>
    <property type="match status" value="1"/>
</dbReference>
<feature type="compositionally biased region" description="Polar residues" evidence="1">
    <location>
        <begin position="403"/>
        <end position="416"/>
    </location>
</feature>
<dbReference type="InterPro" id="IPR050357">
    <property type="entry name" value="Arrestin_domain-protein"/>
</dbReference>
<dbReference type="EMBL" id="JARTCD010000001">
    <property type="protein sequence ID" value="KAJ8664165.1"/>
    <property type="molecule type" value="Genomic_DNA"/>
</dbReference>
<feature type="region of interest" description="Disordered" evidence="1">
    <location>
        <begin position="85"/>
        <end position="111"/>
    </location>
</feature>
<evidence type="ECO:0000313" key="4">
    <source>
        <dbReference type="Proteomes" id="UP001234581"/>
    </source>
</evidence>
<reference evidence="3 4" key="1">
    <citation type="submission" date="2023-03" db="EMBL/GenBank/DDBJ databases">
        <title>Genome sequence of Lichtheimia ornata CBS 291.66.</title>
        <authorList>
            <person name="Mohabir J.T."/>
            <person name="Shea T.P."/>
            <person name="Kurbessoian T."/>
            <person name="Berby B."/>
            <person name="Fontaine J."/>
            <person name="Livny J."/>
            <person name="Gnirke A."/>
            <person name="Stajich J.E."/>
            <person name="Cuomo C.A."/>
        </authorList>
    </citation>
    <scope>NUCLEOTIDE SEQUENCE [LARGE SCALE GENOMIC DNA]</scope>
    <source>
        <strain evidence="3">CBS 291.66</strain>
    </source>
</reference>
<dbReference type="PANTHER" id="PTHR11188:SF17">
    <property type="entry name" value="FI21816P1"/>
    <property type="match status" value="1"/>
</dbReference>
<dbReference type="Proteomes" id="UP001234581">
    <property type="component" value="Unassembled WGS sequence"/>
</dbReference>
<evidence type="ECO:0000259" key="2">
    <source>
        <dbReference type="SMART" id="SM01017"/>
    </source>
</evidence>
<protein>
    <recommendedName>
        <fullName evidence="2">Arrestin C-terminal-like domain-containing protein</fullName>
    </recommendedName>
</protein>
<accession>A0AAD7Y5I8</accession>
<sequence>MVNPISIHVLEDAIVLQGNQQESAGKLLQGKLILDLKEPIKVRSVNLRFYGKMKVSWREGVGHGQDFHQQERTIMSHKWQFVPQEDEASSSSSSTTHHQNHHTGTTVGVRRPNYTLRAGRHEWTFALPLPGDLPQSVEATNGRVIYQLKAMIERPFYLQNFSLKRPITIVRTMQLDDFPAVDTWEVHHTWEDKIEYDINMPTRIYSLGEHIPISFDIKPLDHNLRVRRLVVTLKEYRAYRAKEHSTRHTWECTSNVVVNPNPLERWNHVLDLNIPNEPPHVHCDSDNDMMKIQHRIKFSIYLQNADGQKSEVRCAAVIMIVPSLVQQAAHNTLPPYQPTTSSSLYRTASNAVSIRGATSRTTVASSSSSSGDQQQEPLARSYGSSAGIWWHGMDLSRVPSYNTAAQQEPASLSSSLPPYETIIPPR</sequence>
<feature type="compositionally biased region" description="Low complexity" evidence="1">
    <location>
        <begin position="89"/>
        <end position="106"/>
    </location>
</feature>
<evidence type="ECO:0000256" key="1">
    <source>
        <dbReference type="SAM" id="MobiDB-lite"/>
    </source>
</evidence>
<organism evidence="3 4">
    <name type="scientific">Lichtheimia ornata</name>
    <dbReference type="NCBI Taxonomy" id="688661"/>
    <lineage>
        <taxon>Eukaryota</taxon>
        <taxon>Fungi</taxon>
        <taxon>Fungi incertae sedis</taxon>
        <taxon>Mucoromycota</taxon>
        <taxon>Mucoromycotina</taxon>
        <taxon>Mucoromycetes</taxon>
        <taxon>Mucorales</taxon>
        <taxon>Lichtheimiaceae</taxon>
        <taxon>Lichtheimia</taxon>
    </lineage>
</organism>
<dbReference type="GO" id="GO:0005886">
    <property type="term" value="C:plasma membrane"/>
    <property type="evidence" value="ECO:0007669"/>
    <property type="project" value="TreeGrafter"/>
</dbReference>
<dbReference type="Pfam" id="PF00339">
    <property type="entry name" value="Arrestin_N"/>
    <property type="match status" value="1"/>
</dbReference>
<feature type="region of interest" description="Disordered" evidence="1">
    <location>
        <begin position="359"/>
        <end position="378"/>
    </location>
</feature>
<evidence type="ECO:0000313" key="3">
    <source>
        <dbReference type="EMBL" id="KAJ8664165.1"/>
    </source>
</evidence>
<dbReference type="InterPro" id="IPR011021">
    <property type="entry name" value="Arrestin-like_N"/>
</dbReference>
<proteinExistence type="predicted"/>
<dbReference type="Gene3D" id="2.60.40.640">
    <property type="match status" value="2"/>
</dbReference>
<dbReference type="GO" id="GO:0005829">
    <property type="term" value="C:cytosol"/>
    <property type="evidence" value="ECO:0007669"/>
    <property type="project" value="TreeGrafter"/>
</dbReference>
<dbReference type="Pfam" id="PF02752">
    <property type="entry name" value="Arrestin_C"/>
    <property type="match status" value="1"/>
</dbReference>
<dbReference type="GO" id="GO:0070086">
    <property type="term" value="P:ubiquitin-dependent endocytosis"/>
    <property type="evidence" value="ECO:0007669"/>
    <property type="project" value="TreeGrafter"/>
</dbReference>
<comment type="caution">
    <text evidence="3">The sequence shown here is derived from an EMBL/GenBank/DDBJ whole genome shotgun (WGS) entry which is preliminary data.</text>
</comment>
<gene>
    <name evidence="3" type="ORF">O0I10_000444</name>
</gene>
<feature type="domain" description="Arrestin C-terminal-like" evidence="2">
    <location>
        <begin position="190"/>
        <end position="323"/>
    </location>
</feature>
<keyword evidence="4" id="KW-1185">Reference proteome</keyword>
<dbReference type="SUPFAM" id="SSF81296">
    <property type="entry name" value="E set domains"/>
    <property type="match status" value="2"/>
</dbReference>
<dbReference type="GeneID" id="83207866"/>
<dbReference type="RefSeq" id="XP_058349077.1">
    <property type="nucleotide sequence ID" value="XM_058480554.1"/>
</dbReference>
<dbReference type="InterPro" id="IPR014756">
    <property type="entry name" value="Ig_E-set"/>
</dbReference>